<evidence type="ECO:0000313" key="1">
    <source>
        <dbReference type="EMBL" id="MBW6397615.1"/>
    </source>
</evidence>
<name>A0ABS7A5Q7_9PROT</name>
<comment type="caution">
    <text evidence="1">The sequence shown here is derived from an EMBL/GenBank/DDBJ whole genome shotgun (WGS) entry which is preliminary data.</text>
</comment>
<dbReference type="Proteomes" id="UP001196565">
    <property type="component" value="Unassembled WGS sequence"/>
</dbReference>
<reference evidence="1 2" key="1">
    <citation type="submission" date="2021-07" db="EMBL/GenBank/DDBJ databases">
        <authorList>
            <person name="So Y."/>
        </authorList>
    </citation>
    <scope>NUCLEOTIDE SEQUENCE [LARGE SCALE GENOMIC DNA]</scope>
    <source>
        <strain evidence="1 2">HJA6</strain>
    </source>
</reference>
<organism evidence="1 2">
    <name type="scientific">Roseomonas alba</name>
    <dbReference type="NCBI Taxonomy" id="2846776"/>
    <lineage>
        <taxon>Bacteria</taxon>
        <taxon>Pseudomonadati</taxon>
        <taxon>Pseudomonadota</taxon>
        <taxon>Alphaproteobacteria</taxon>
        <taxon>Acetobacterales</taxon>
        <taxon>Roseomonadaceae</taxon>
        <taxon>Roseomonas</taxon>
    </lineage>
</organism>
<evidence type="ECO:0000313" key="2">
    <source>
        <dbReference type="Proteomes" id="UP001196565"/>
    </source>
</evidence>
<dbReference type="RefSeq" id="WP_219762213.1">
    <property type="nucleotide sequence ID" value="NZ_JAHYBZ010000002.1"/>
</dbReference>
<protein>
    <submittedName>
        <fullName evidence="1">Uncharacterized protein</fullName>
    </submittedName>
</protein>
<accession>A0ABS7A5Q7</accession>
<keyword evidence="2" id="KW-1185">Reference proteome</keyword>
<proteinExistence type="predicted"/>
<dbReference type="EMBL" id="JAHYBZ010000002">
    <property type="protein sequence ID" value="MBW6397615.1"/>
    <property type="molecule type" value="Genomic_DNA"/>
</dbReference>
<sequence>MSAPVSPLAILARDMEDRIGDALDGLATLETIIRSDDWPALTKNEPMERLRSALEWTVGRLKADLSAALSTTMEARS</sequence>
<gene>
    <name evidence="1" type="ORF">KPL78_07155</name>
</gene>